<dbReference type="SUPFAM" id="SSF56436">
    <property type="entry name" value="C-type lectin-like"/>
    <property type="match status" value="2"/>
</dbReference>
<name>A0A918TNS8_9BACT</name>
<evidence type="ECO:0000259" key="7">
    <source>
        <dbReference type="PROSITE" id="PS50041"/>
    </source>
</evidence>
<dbReference type="SMART" id="SM00034">
    <property type="entry name" value="CLECT"/>
    <property type="match status" value="2"/>
</dbReference>
<evidence type="ECO:0008006" key="10">
    <source>
        <dbReference type="Google" id="ProtNLM"/>
    </source>
</evidence>
<dbReference type="PROSITE" id="PS00108">
    <property type="entry name" value="PROTEIN_KINASE_ST"/>
    <property type="match status" value="1"/>
</dbReference>
<dbReference type="Pfam" id="PF00069">
    <property type="entry name" value="Pkinase"/>
    <property type="match status" value="1"/>
</dbReference>
<feature type="domain" description="C-type lectin" evidence="7">
    <location>
        <begin position="604"/>
        <end position="701"/>
    </location>
</feature>
<dbReference type="Gene3D" id="3.10.100.10">
    <property type="entry name" value="Mannose-Binding Protein A, subunit A"/>
    <property type="match status" value="2"/>
</dbReference>
<dbReference type="SUPFAM" id="SSF56112">
    <property type="entry name" value="Protein kinase-like (PK-like)"/>
    <property type="match status" value="1"/>
</dbReference>
<keyword evidence="2" id="KW-0547">Nucleotide-binding</keyword>
<keyword evidence="1" id="KW-0808">Transferase</keyword>
<evidence type="ECO:0000256" key="4">
    <source>
        <dbReference type="ARBA" id="ARBA00022840"/>
    </source>
</evidence>
<keyword evidence="3" id="KW-0418">Kinase</keyword>
<dbReference type="CDD" id="cd14014">
    <property type="entry name" value="STKc_PknB_like"/>
    <property type="match status" value="1"/>
</dbReference>
<dbReference type="Proteomes" id="UP000644507">
    <property type="component" value="Unassembled WGS sequence"/>
</dbReference>
<dbReference type="AlphaFoldDB" id="A0A918TNS8"/>
<gene>
    <name evidence="8" type="ORF">GCM10007100_22200</name>
</gene>
<evidence type="ECO:0000256" key="1">
    <source>
        <dbReference type="ARBA" id="ARBA00022679"/>
    </source>
</evidence>
<evidence type="ECO:0000256" key="3">
    <source>
        <dbReference type="ARBA" id="ARBA00022777"/>
    </source>
</evidence>
<feature type="compositionally biased region" description="Polar residues" evidence="5">
    <location>
        <begin position="291"/>
        <end position="308"/>
    </location>
</feature>
<feature type="compositionally biased region" description="Polar residues" evidence="5">
    <location>
        <begin position="406"/>
        <end position="417"/>
    </location>
</feature>
<dbReference type="InterPro" id="IPR011009">
    <property type="entry name" value="Kinase-like_dom_sf"/>
</dbReference>
<evidence type="ECO:0000313" key="8">
    <source>
        <dbReference type="EMBL" id="GHC55227.1"/>
    </source>
</evidence>
<comment type="caution">
    <text evidence="8">The sequence shown here is derived from an EMBL/GenBank/DDBJ whole genome shotgun (WGS) entry which is preliminary data.</text>
</comment>
<dbReference type="GO" id="GO:0005524">
    <property type="term" value="F:ATP binding"/>
    <property type="evidence" value="ECO:0007669"/>
    <property type="project" value="UniProtKB-KW"/>
</dbReference>
<dbReference type="PANTHER" id="PTHR43289">
    <property type="entry name" value="MITOGEN-ACTIVATED PROTEIN KINASE KINASE KINASE 20-RELATED"/>
    <property type="match status" value="1"/>
</dbReference>
<keyword evidence="9" id="KW-1185">Reference proteome</keyword>
<reference evidence="8" key="2">
    <citation type="submission" date="2020-09" db="EMBL/GenBank/DDBJ databases">
        <authorList>
            <person name="Sun Q."/>
            <person name="Kim S."/>
        </authorList>
    </citation>
    <scope>NUCLEOTIDE SEQUENCE</scope>
    <source>
        <strain evidence="8">KCTC 12988</strain>
    </source>
</reference>
<dbReference type="SMART" id="SM00220">
    <property type="entry name" value="S_TKc"/>
    <property type="match status" value="1"/>
</dbReference>
<feature type="compositionally biased region" description="Basic and acidic residues" evidence="5">
    <location>
        <begin position="376"/>
        <end position="390"/>
    </location>
</feature>
<evidence type="ECO:0000259" key="6">
    <source>
        <dbReference type="PROSITE" id="PS50011"/>
    </source>
</evidence>
<sequence>MSEHASPFELLPAEEIARLLPSYSEISFLAQGGMAAVYRGVQTTLDRPVAIKILPQEFGSDESFRLRFVAEGKAMARLNHPNLVSIFDFGEVEGLLYLVMEFVEGETLYQHAYGSAMEENKAVELCLQVADGLAHAHQNGILHRDIKPANVLLNQDGTPKLGDFGLAEEGERAVGDNLVFGTPGYTAPEVMANPEVADEKADIFAIGVLLYELLTTQLPSDPYQPPSRLVQADPRIDPVIAKAIQPHPEMRYATAAELADALRNLRDSMKAAPRRRLLNSGAHSGAATLKVQPTQAKSLITQPASSEPKSAAVLTTGEAHAGTSSPPPQASKGVRRSGGTDFALIRNLIIIGGLLLAIWGTWTALQQKTAEQEKAQAEENKLKERAERKRAAAAARAQAERDAAGLTSTTPQITLGSAPSPTREAPEPEEPSPLSPREQLEELRPALLAGEREKFPAGSLKRGGSHFFFVDEALTWHEAIEFAEQHGGHLAITPSKDDVLWLSSEIPDEKEVWLGAGTISRNDWAWLVRDVEFELPQPRTSTGTAAMVTSLGIIKARKPELALPFFIQWEDDGSQTGQRDSHLAKIAETMDSEAPLWPPGTLTLDEKRYLILAKPLSQTEAQDLARESGGVLAVASDELEASFLRDIATESGLPTLWLGGRNFDGQWRWLTNESWDFARWAEDSPAEDPDLSGLTITASGWVNQDPDRDASGFIIEWSDDAKDAPPMEEGSMRRDTGEVGELKAMAVRLLEKDNITLIKRLKDNTAAQGMAMRQWLRSIPRENAGRFERNYALYENSISPEAIYLPGPDEVEVSFPEKGAEILTRHYQNQVRYEGEREAAAEKLRAAFIRKIEAKMTAAKSKGLVTEIAALEKVITEAGTTGKDFIAYLGLEKKEEAATN</sequence>
<protein>
    <recommendedName>
        <fullName evidence="10">Non-specific serine/threonine protein kinase</fullName>
    </recommendedName>
</protein>
<evidence type="ECO:0000313" key="9">
    <source>
        <dbReference type="Proteomes" id="UP000644507"/>
    </source>
</evidence>
<dbReference type="EMBL" id="BMXI01000009">
    <property type="protein sequence ID" value="GHC55227.1"/>
    <property type="molecule type" value="Genomic_DNA"/>
</dbReference>
<proteinExistence type="predicted"/>
<evidence type="ECO:0000256" key="2">
    <source>
        <dbReference type="ARBA" id="ARBA00022741"/>
    </source>
</evidence>
<feature type="region of interest" description="Disordered" evidence="5">
    <location>
        <begin position="283"/>
        <end position="336"/>
    </location>
</feature>
<dbReference type="InterPro" id="IPR001304">
    <property type="entry name" value="C-type_lectin-like"/>
</dbReference>
<dbReference type="Gene3D" id="3.30.200.20">
    <property type="entry name" value="Phosphorylase Kinase, domain 1"/>
    <property type="match status" value="1"/>
</dbReference>
<dbReference type="PANTHER" id="PTHR43289:SF6">
    <property type="entry name" value="SERINE_THREONINE-PROTEIN KINASE NEKL-3"/>
    <property type="match status" value="1"/>
</dbReference>
<accession>A0A918TNS8</accession>
<organism evidence="8 9">
    <name type="scientific">Roseibacillus persicicus</name>
    <dbReference type="NCBI Taxonomy" id="454148"/>
    <lineage>
        <taxon>Bacteria</taxon>
        <taxon>Pseudomonadati</taxon>
        <taxon>Verrucomicrobiota</taxon>
        <taxon>Verrucomicrobiia</taxon>
        <taxon>Verrucomicrobiales</taxon>
        <taxon>Verrucomicrobiaceae</taxon>
        <taxon>Roseibacillus</taxon>
    </lineage>
</organism>
<dbReference type="PROSITE" id="PS50041">
    <property type="entry name" value="C_TYPE_LECTIN_2"/>
    <property type="match status" value="1"/>
</dbReference>
<dbReference type="PROSITE" id="PS50011">
    <property type="entry name" value="PROTEIN_KINASE_DOM"/>
    <property type="match status" value="1"/>
</dbReference>
<dbReference type="CDD" id="cd00037">
    <property type="entry name" value="CLECT"/>
    <property type="match status" value="1"/>
</dbReference>
<evidence type="ECO:0000256" key="5">
    <source>
        <dbReference type="SAM" id="MobiDB-lite"/>
    </source>
</evidence>
<keyword evidence="4" id="KW-0067">ATP-binding</keyword>
<dbReference type="InterPro" id="IPR016186">
    <property type="entry name" value="C-type_lectin-like/link_sf"/>
</dbReference>
<dbReference type="RefSeq" id="WP_189570029.1">
    <property type="nucleotide sequence ID" value="NZ_BMXI01000009.1"/>
</dbReference>
<dbReference type="InterPro" id="IPR000719">
    <property type="entry name" value="Prot_kinase_dom"/>
</dbReference>
<dbReference type="Gene3D" id="1.10.510.10">
    <property type="entry name" value="Transferase(Phosphotransferase) domain 1"/>
    <property type="match status" value="1"/>
</dbReference>
<dbReference type="GO" id="GO:0004674">
    <property type="term" value="F:protein serine/threonine kinase activity"/>
    <property type="evidence" value="ECO:0007669"/>
    <property type="project" value="TreeGrafter"/>
</dbReference>
<feature type="domain" description="Protein kinase" evidence="6">
    <location>
        <begin position="23"/>
        <end position="289"/>
    </location>
</feature>
<reference evidence="8" key="1">
    <citation type="journal article" date="2014" name="Int. J. Syst. Evol. Microbiol.">
        <title>Complete genome sequence of Corynebacterium casei LMG S-19264T (=DSM 44701T), isolated from a smear-ripened cheese.</title>
        <authorList>
            <consortium name="US DOE Joint Genome Institute (JGI-PGF)"/>
            <person name="Walter F."/>
            <person name="Albersmeier A."/>
            <person name="Kalinowski J."/>
            <person name="Ruckert C."/>
        </authorList>
    </citation>
    <scope>NUCLEOTIDE SEQUENCE</scope>
    <source>
        <strain evidence="8">KCTC 12988</strain>
    </source>
</reference>
<feature type="region of interest" description="Disordered" evidence="5">
    <location>
        <begin position="376"/>
        <end position="439"/>
    </location>
</feature>
<dbReference type="InterPro" id="IPR016187">
    <property type="entry name" value="CTDL_fold"/>
</dbReference>
<dbReference type="InterPro" id="IPR008271">
    <property type="entry name" value="Ser/Thr_kinase_AS"/>
</dbReference>